<dbReference type="Proteomes" id="UP001165101">
    <property type="component" value="Unassembled WGS sequence"/>
</dbReference>
<comment type="caution">
    <text evidence="1">The sequence shown here is derived from an EMBL/GenBank/DDBJ whole genome shotgun (WGS) entry which is preliminary data.</text>
</comment>
<reference evidence="1" key="1">
    <citation type="submission" date="2023-04" db="EMBL/GenBank/DDBJ databases">
        <title>Candida boidinii NBRC 1967.</title>
        <authorList>
            <person name="Ichikawa N."/>
            <person name="Sato H."/>
            <person name="Tonouchi N."/>
        </authorList>
    </citation>
    <scope>NUCLEOTIDE SEQUENCE</scope>
    <source>
        <strain evidence="1">NBRC 1967</strain>
    </source>
</reference>
<gene>
    <name evidence="1" type="ORF">Cboi01_000090800</name>
</gene>
<evidence type="ECO:0000313" key="2">
    <source>
        <dbReference type="Proteomes" id="UP001165101"/>
    </source>
</evidence>
<sequence>MSIEKFEHPLIKLLNSDSKIFILCSTSPRRIEILTKMGFNKIIIKPSEFPEDLDKNLYTPQEYVENTAEGKAINVYQSLKKEYEFNGKECDDNNNFTKICLLAADTVIETNGKIFEKPKDIEDQYNSLRQLRDSNAKINCITGVVIITNEIDENNNKEEIIKMNKIKFSVITEIEFNGNCSNELIKNYCNCKEGLKVAGGFKIQGYGSILINKINGDYHNVVGLPFTKTFENLCKINNINF</sequence>
<evidence type="ECO:0000313" key="1">
    <source>
        <dbReference type="EMBL" id="GME88447.1"/>
    </source>
</evidence>
<keyword evidence="2" id="KW-1185">Reference proteome</keyword>
<organism evidence="1 2">
    <name type="scientific">Candida boidinii</name>
    <name type="common">Yeast</name>
    <dbReference type="NCBI Taxonomy" id="5477"/>
    <lineage>
        <taxon>Eukaryota</taxon>
        <taxon>Fungi</taxon>
        <taxon>Dikarya</taxon>
        <taxon>Ascomycota</taxon>
        <taxon>Saccharomycotina</taxon>
        <taxon>Pichiomycetes</taxon>
        <taxon>Pichiales</taxon>
        <taxon>Pichiaceae</taxon>
        <taxon>Ogataea</taxon>
        <taxon>Ogataea/Candida clade</taxon>
    </lineage>
</organism>
<accession>A0ACB5TGV0</accession>
<proteinExistence type="predicted"/>
<name>A0ACB5TGV0_CANBO</name>
<protein>
    <submittedName>
        <fullName evidence="1">Unnamed protein product</fullName>
    </submittedName>
</protein>
<dbReference type="EMBL" id="BSXV01000288">
    <property type="protein sequence ID" value="GME88447.1"/>
    <property type="molecule type" value="Genomic_DNA"/>
</dbReference>